<evidence type="ECO:0000313" key="3">
    <source>
        <dbReference type="EMBL" id="MCW2310222.1"/>
    </source>
</evidence>
<dbReference type="Gene3D" id="3.30.160.20">
    <property type="match status" value="1"/>
</dbReference>
<dbReference type="InterPro" id="IPR000352">
    <property type="entry name" value="Pep_chain_release_fac_I"/>
</dbReference>
<dbReference type="PANTHER" id="PTHR47814:SF1">
    <property type="entry name" value="PEPTIDYL-TRNA HYDROLASE ARFB"/>
    <property type="match status" value="1"/>
</dbReference>
<dbReference type="Pfam" id="PF00472">
    <property type="entry name" value="RF-1"/>
    <property type="match status" value="1"/>
</dbReference>
<reference evidence="4" key="1">
    <citation type="submission" date="2023-07" db="EMBL/GenBank/DDBJ databases">
        <title>Genome sequencing of Purple Non-Sulfur Bacteria from various extreme environments.</title>
        <authorList>
            <person name="Mayer M."/>
        </authorList>
    </citation>
    <scope>NUCLEOTIDE SEQUENCE [LARGE SCALE GENOMIC DNA]</scope>
    <source>
        <strain evidence="4">DSM 17935</strain>
    </source>
</reference>
<protein>
    <submittedName>
        <fullName evidence="3">Ribosome-associated protein</fullName>
    </submittedName>
</protein>
<dbReference type="NCBIfam" id="NF006718">
    <property type="entry name" value="PRK09256.1"/>
    <property type="match status" value="1"/>
</dbReference>
<keyword evidence="4" id="KW-1185">Reference proteome</keyword>
<proteinExistence type="predicted"/>
<organism evidence="3 4">
    <name type="scientific">Rhodobium gokarnense</name>
    <dbReference type="NCBI Taxonomy" id="364296"/>
    <lineage>
        <taxon>Bacteria</taxon>
        <taxon>Pseudomonadati</taxon>
        <taxon>Pseudomonadota</taxon>
        <taxon>Alphaproteobacteria</taxon>
        <taxon>Hyphomicrobiales</taxon>
        <taxon>Rhodobiaceae</taxon>
        <taxon>Rhodobium</taxon>
    </lineage>
</organism>
<evidence type="ECO:0000313" key="4">
    <source>
        <dbReference type="Proteomes" id="UP001209755"/>
    </source>
</evidence>
<gene>
    <name evidence="3" type="ORF">M2319_004588</name>
</gene>
<name>A0ABT3HII6_9HYPH</name>
<accession>A0ABT3HII6</accession>
<dbReference type="Proteomes" id="UP001209755">
    <property type="component" value="Unassembled WGS sequence"/>
</dbReference>
<comment type="caution">
    <text evidence="3">The sequence shown here is derived from an EMBL/GenBank/DDBJ whole genome shotgun (WGS) entry which is preliminary data.</text>
</comment>
<dbReference type="EMBL" id="JAOQNS010000021">
    <property type="protein sequence ID" value="MCW2310222.1"/>
    <property type="molecule type" value="Genomic_DNA"/>
</dbReference>
<dbReference type="SUPFAM" id="SSF110916">
    <property type="entry name" value="Peptidyl-tRNA hydrolase domain-like"/>
    <property type="match status" value="1"/>
</dbReference>
<evidence type="ECO:0000256" key="1">
    <source>
        <dbReference type="SAM" id="MobiDB-lite"/>
    </source>
</evidence>
<dbReference type="RefSeq" id="WP_264603790.1">
    <property type="nucleotide sequence ID" value="NZ_JAOQNS010000021.1"/>
</dbReference>
<feature type="region of interest" description="Disordered" evidence="1">
    <location>
        <begin position="100"/>
        <end position="140"/>
    </location>
</feature>
<feature type="compositionally biased region" description="Basic residues" evidence="1">
    <location>
        <begin position="115"/>
        <end position="134"/>
    </location>
</feature>
<dbReference type="PROSITE" id="PS00745">
    <property type="entry name" value="RF_PROK_I"/>
    <property type="match status" value="1"/>
</dbReference>
<sequence length="140" mass="15760">MITISDRLFLSDDEIELSFIRAGGPGGQNVNKVSTAVQLRFDARSSPSLPDYVKRRLQRIAGSRLTKDGVIVITANRHRTQEANRRDAVERLVEMIQKAAERDKPRIPTRPSLGSKRRRLEAKTKRGNVKRLRGKVGGDD</sequence>
<feature type="domain" description="Prokaryotic-type class I peptide chain release factors" evidence="2">
    <location>
        <begin position="21"/>
        <end position="37"/>
    </location>
</feature>
<evidence type="ECO:0000259" key="2">
    <source>
        <dbReference type="PROSITE" id="PS00745"/>
    </source>
</evidence>
<dbReference type="PANTHER" id="PTHR47814">
    <property type="entry name" value="PEPTIDYL-TRNA HYDROLASE ARFB"/>
    <property type="match status" value="1"/>
</dbReference>